<proteinExistence type="predicted"/>
<accession>A0ABC9TQU9</accession>
<dbReference type="AlphaFoldDB" id="A0ABC9TQU9"/>
<dbReference type="EMBL" id="AWSU01000387">
    <property type="protein sequence ID" value="ERI73585.1"/>
    <property type="molecule type" value="Genomic_DNA"/>
</dbReference>
<organism evidence="1 2">
    <name type="scientific">[Clostridium] symbiosum ATCC 14940</name>
    <dbReference type="NCBI Taxonomy" id="411472"/>
    <lineage>
        <taxon>Bacteria</taxon>
        <taxon>Bacillati</taxon>
        <taxon>Bacillota</taxon>
        <taxon>Clostridia</taxon>
        <taxon>Lachnospirales</taxon>
        <taxon>Lachnospiraceae</taxon>
        <taxon>Otoolea</taxon>
    </lineage>
</organism>
<reference evidence="1 2" key="1">
    <citation type="submission" date="2013-07" db="EMBL/GenBank/DDBJ databases">
        <authorList>
            <person name="Weinstock G."/>
            <person name="Sodergren E."/>
            <person name="Wylie T."/>
            <person name="Fulton L."/>
            <person name="Fulton R."/>
            <person name="Fronick C."/>
            <person name="O'Laughlin M."/>
            <person name="Godfrey J."/>
            <person name="Miner T."/>
            <person name="Herter B."/>
            <person name="Appelbaum E."/>
            <person name="Cordes M."/>
            <person name="Lek S."/>
            <person name="Wollam A."/>
            <person name="Pepin K.H."/>
            <person name="Palsikar V.B."/>
            <person name="Mitreva M."/>
            <person name="Wilson R.K."/>
        </authorList>
    </citation>
    <scope>NUCLEOTIDE SEQUENCE [LARGE SCALE GENOMIC DNA]</scope>
    <source>
        <strain evidence="1 2">ATCC 14940</strain>
    </source>
</reference>
<gene>
    <name evidence="1" type="ORF">CLOSYM_04800</name>
</gene>
<sequence>MVSFSQGGAGEIDIRPARFASLCLRAIDSQMNVLPDIILSFSAGRCRQYL</sequence>
<evidence type="ECO:0000313" key="2">
    <source>
        <dbReference type="Proteomes" id="UP000016491"/>
    </source>
</evidence>
<comment type="caution">
    <text evidence="1">The sequence shown here is derived from an EMBL/GenBank/DDBJ whole genome shotgun (WGS) entry which is preliminary data.</text>
</comment>
<name>A0ABC9TQU9_CLOSY</name>
<dbReference type="Proteomes" id="UP000016491">
    <property type="component" value="Unassembled WGS sequence"/>
</dbReference>
<evidence type="ECO:0000313" key="1">
    <source>
        <dbReference type="EMBL" id="ERI73585.1"/>
    </source>
</evidence>
<protein>
    <submittedName>
        <fullName evidence="1">Uncharacterized protein</fullName>
    </submittedName>
</protein>
<feature type="non-terminal residue" evidence="1">
    <location>
        <position position="50"/>
    </location>
</feature>